<dbReference type="InterPro" id="IPR011010">
    <property type="entry name" value="DNA_brk_join_enz"/>
</dbReference>
<evidence type="ECO:0008006" key="4">
    <source>
        <dbReference type="Google" id="ProtNLM"/>
    </source>
</evidence>
<evidence type="ECO:0000313" key="2">
    <source>
        <dbReference type="EMBL" id="KAJ8909414.1"/>
    </source>
</evidence>
<evidence type="ECO:0000313" key="3">
    <source>
        <dbReference type="Proteomes" id="UP001159042"/>
    </source>
</evidence>
<dbReference type="EMBL" id="JANEYG010000585">
    <property type="protein sequence ID" value="KAJ8909414.1"/>
    <property type="molecule type" value="Genomic_DNA"/>
</dbReference>
<proteinExistence type="predicted"/>
<evidence type="ECO:0000256" key="1">
    <source>
        <dbReference type="SAM" id="Phobius"/>
    </source>
</evidence>
<name>A0AAV8V5G2_9CUCU</name>
<sequence length="284" mass="32779">MSDTESDVPSDIEEAAQRALSTVIPTKSKLRYDGAYTKFTTWCEDKKVKQINEKVLLAYFQGKKNMKSSTLWSLYSMLRTKISLKRNVDSKKYTSLISFLKRHSDGYQPKKSNILTKENIVDFLTKADDVHYLMAKASTRMIYLLCMYLALIIRITGACRKSELTFLRVENVTDQGQYMKVTIPNTETKIFREFAITSGGIEGLNFIEIVRKYICQTDTYLHETLFWAILQNHNILILSQTFAIEAGNNMNDCGPMNMYRHHFVQDNLNCKLWKRGKRGVAEGI</sequence>
<comment type="caution">
    <text evidence="2">The sequence shown here is derived from an EMBL/GenBank/DDBJ whole genome shotgun (WGS) entry which is preliminary data.</text>
</comment>
<dbReference type="GO" id="GO:0003677">
    <property type="term" value="F:DNA binding"/>
    <property type="evidence" value="ECO:0007669"/>
    <property type="project" value="InterPro"/>
</dbReference>
<gene>
    <name evidence="2" type="ORF">NQ315_002852</name>
</gene>
<dbReference type="Proteomes" id="UP001159042">
    <property type="component" value="Unassembled WGS sequence"/>
</dbReference>
<dbReference type="SUPFAM" id="SSF56349">
    <property type="entry name" value="DNA breaking-rejoining enzymes"/>
    <property type="match status" value="1"/>
</dbReference>
<protein>
    <recommendedName>
        <fullName evidence="4">Tyr recombinase domain-containing protein</fullName>
    </recommendedName>
</protein>
<keyword evidence="1" id="KW-0472">Membrane</keyword>
<accession>A0AAV8V5G2</accession>
<keyword evidence="1" id="KW-0812">Transmembrane</keyword>
<organism evidence="2 3">
    <name type="scientific">Exocentrus adspersus</name>
    <dbReference type="NCBI Taxonomy" id="1586481"/>
    <lineage>
        <taxon>Eukaryota</taxon>
        <taxon>Metazoa</taxon>
        <taxon>Ecdysozoa</taxon>
        <taxon>Arthropoda</taxon>
        <taxon>Hexapoda</taxon>
        <taxon>Insecta</taxon>
        <taxon>Pterygota</taxon>
        <taxon>Neoptera</taxon>
        <taxon>Endopterygota</taxon>
        <taxon>Coleoptera</taxon>
        <taxon>Polyphaga</taxon>
        <taxon>Cucujiformia</taxon>
        <taxon>Chrysomeloidea</taxon>
        <taxon>Cerambycidae</taxon>
        <taxon>Lamiinae</taxon>
        <taxon>Acanthocinini</taxon>
        <taxon>Exocentrus</taxon>
    </lineage>
</organism>
<feature type="transmembrane region" description="Helical" evidence="1">
    <location>
        <begin position="141"/>
        <end position="158"/>
    </location>
</feature>
<reference evidence="2 3" key="1">
    <citation type="journal article" date="2023" name="Insect Mol. Biol.">
        <title>Genome sequencing provides insights into the evolution of gene families encoding plant cell wall-degrading enzymes in longhorned beetles.</title>
        <authorList>
            <person name="Shin N.R."/>
            <person name="Okamura Y."/>
            <person name="Kirsch R."/>
            <person name="Pauchet Y."/>
        </authorList>
    </citation>
    <scope>NUCLEOTIDE SEQUENCE [LARGE SCALE GENOMIC DNA]</scope>
    <source>
        <strain evidence="2">EAD_L_NR</strain>
    </source>
</reference>
<dbReference type="AlphaFoldDB" id="A0AAV8V5G2"/>
<keyword evidence="1" id="KW-1133">Transmembrane helix</keyword>
<keyword evidence="3" id="KW-1185">Reference proteome</keyword>